<accession>A0A0D5Y342</accession>
<name>A0A0D5Y342_9PSED</name>
<proteinExistence type="predicted"/>
<reference evidence="1 2" key="1">
    <citation type="journal article" date="2015" name="Mol. Plant Microbe Interact.">
        <title>Comparative Genomic Analysis of Pseudomonas chlororaphis PCL1606 Reveals New Insight into Antifungal Compounds Involved in Biocontrol.</title>
        <authorList>
            <person name="Calderon C.E."/>
            <person name="Ramos C."/>
            <person name="de Vicente A."/>
            <person name="Cazorla F.M."/>
        </authorList>
    </citation>
    <scope>NUCLEOTIDE SEQUENCE [LARGE SCALE GENOMIC DNA]</scope>
    <source>
        <strain evidence="1 2">PCL1606</strain>
    </source>
</reference>
<evidence type="ECO:0000313" key="1">
    <source>
        <dbReference type="EMBL" id="AKA25701.1"/>
    </source>
</evidence>
<dbReference type="KEGG" id="pcz:PCL1606_42540"/>
<protein>
    <submittedName>
        <fullName evidence="1">Uncharacterized protein</fullName>
    </submittedName>
</protein>
<evidence type="ECO:0000313" key="2">
    <source>
        <dbReference type="Proteomes" id="UP000032748"/>
    </source>
</evidence>
<dbReference type="AlphaFoldDB" id="A0A0D5Y342"/>
<sequence length="37" mass="4274">MLHDGTWYHQGDEIFLNDKDAASLLARRILEPFGSKK</sequence>
<dbReference type="Proteomes" id="UP000032748">
    <property type="component" value="Chromosome"/>
</dbReference>
<dbReference type="EMBL" id="CP011110">
    <property type="protein sequence ID" value="AKA25701.1"/>
    <property type="molecule type" value="Genomic_DNA"/>
</dbReference>
<dbReference type="PATRIC" id="fig|587753.10.peg.4251"/>
<organism evidence="1 2">
    <name type="scientific">Pseudomonas chlororaphis</name>
    <dbReference type="NCBI Taxonomy" id="587753"/>
    <lineage>
        <taxon>Bacteria</taxon>
        <taxon>Pseudomonadati</taxon>
        <taxon>Pseudomonadota</taxon>
        <taxon>Gammaproteobacteria</taxon>
        <taxon>Pseudomonadales</taxon>
        <taxon>Pseudomonadaceae</taxon>
        <taxon>Pseudomonas</taxon>
    </lineage>
</organism>
<gene>
    <name evidence="1" type="ORF">PCL1606_42540</name>
</gene>